<comment type="similarity">
    <text evidence="1">Belongs to the MscS (TC 1.A.23) family.</text>
</comment>
<feature type="transmembrane region" description="Helical" evidence="1">
    <location>
        <begin position="298"/>
        <end position="319"/>
    </location>
</feature>
<keyword evidence="1" id="KW-1003">Cell membrane</keyword>
<dbReference type="Pfam" id="PF05552">
    <property type="entry name" value="MS_channel_1st_1"/>
    <property type="match status" value="4"/>
</dbReference>
<dbReference type="RefSeq" id="WP_091816064.1">
    <property type="nucleotide sequence ID" value="NZ_FOCW01000002.1"/>
</dbReference>
<dbReference type="Proteomes" id="UP000199531">
    <property type="component" value="Unassembled WGS sequence"/>
</dbReference>
<keyword evidence="1" id="KW-0813">Transport</keyword>
<dbReference type="OrthoDB" id="1411407at2"/>
<reference evidence="2 3" key="1">
    <citation type="submission" date="2016-10" db="EMBL/GenBank/DDBJ databases">
        <authorList>
            <person name="de Groot N.N."/>
        </authorList>
    </citation>
    <scope>NUCLEOTIDE SEQUENCE [LARGE SCALE GENOMIC DNA]</scope>
    <source>
        <strain evidence="2 3">DSM 15123</strain>
    </source>
</reference>
<dbReference type="STRING" id="1121117.SAMN02745977_01504"/>
<keyword evidence="1" id="KW-0997">Cell inner membrane</keyword>
<comment type="function">
    <text evidence="1">Mechanosensitive channel that participates in the regulation of osmotic pressure changes within the cell, opening in response to stretch forces in the membrane lipid bilayer, without the need for other proteins. Contributes to normal resistance to hypoosmotic shock. Forms an ion channel of 1.0 nanosiemens conductance with a slight preference for anions.</text>
</comment>
<feature type="transmembrane region" description="Helical" evidence="1">
    <location>
        <begin position="112"/>
        <end position="133"/>
    </location>
</feature>
<dbReference type="GO" id="GO:0008381">
    <property type="term" value="F:mechanosensitive monoatomic ion channel activity"/>
    <property type="evidence" value="ECO:0007669"/>
    <property type="project" value="InterPro"/>
</dbReference>
<feature type="transmembrane region" description="Helical" evidence="1">
    <location>
        <begin position="392"/>
        <end position="415"/>
    </location>
</feature>
<comment type="caution">
    <text evidence="1">Lacks conserved residue(s) required for the propagation of feature annotation.</text>
</comment>
<gene>
    <name evidence="2" type="ORF">SAMN02745977_01504</name>
</gene>
<organism evidence="2 3">
    <name type="scientific">Brachymonas denitrificans DSM 15123</name>
    <dbReference type="NCBI Taxonomy" id="1121117"/>
    <lineage>
        <taxon>Bacteria</taxon>
        <taxon>Pseudomonadati</taxon>
        <taxon>Pseudomonadota</taxon>
        <taxon>Betaproteobacteria</taxon>
        <taxon>Burkholderiales</taxon>
        <taxon>Comamonadaceae</taxon>
        <taxon>Brachymonas</taxon>
    </lineage>
</organism>
<dbReference type="EMBL" id="FOCW01000002">
    <property type="protein sequence ID" value="SEN53735.1"/>
    <property type="molecule type" value="Genomic_DNA"/>
</dbReference>
<dbReference type="InterPro" id="IPR045275">
    <property type="entry name" value="MscS_archaea/bacteria_type"/>
</dbReference>
<name>A0A1H8HCA2_9BURK</name>
<proteinExistence type="inferred from homology"/>
<dbReference type="GO" id="GO:0005886">
    <property type="term" value="C:plasma membrane"/>
    <property type="evidence" value="ECO:0007669"/>
    <property type="project" value="UniProtKB-SubCell"/>
</dbReference>
<feature type="transmembrane region" description="Helical" evidence="1">
    <location>
        <begin position="69"/>
        <end position="92"/>
    </location>
</feature>
<dbReference type="PANTHER" id="PTHR30221">
    <property type="entry name" value="SMALL-CONDUCTANCE MECHANOSENSITIVE CHANNEL"/>
    <property type="match status" value="1"/>
</dbReference>
<accession>A0A1H8HCA2</accession>
<keyword evidence="1" id="KW-0472">Membrane</keyword>
<feature type="transmembrane region" description="Helical" evidence="1">
    <location>
        <begin position="162"/>
        <end position="185"/>
    </location>
</feature>
<dbReference type="NCBIfam" id="NF033912">
    <property type="entry name" value="msc"/>
    <property type="match status" value="1"/>
</dbReference>
<protein>
    <recommendedName>
        <fullName evidence="1">Small-conductance mechanosensitive channel</fullName>
    </recommendedName>
</protein>
<comment type="subcellular location">
    <subcellularLocation>
        <location evidence="1">Cell inner membrane</location>
        <topology evidence="1">Multi-pass membrane protein</topology>
    </subcellularLocation>
</comment>
<evidence type="ECO:0000256" key="1">
    <source>
        <dbReference type="RuleBase" id="RU369025"/>
    </source>
</evidence>
<evidence type="ECO:0000313" key="3">
    <source>
        <dbReference type="Proteomes" id="UP000199531"/>
    </source>
</evidence>
<keyword evidence="1" id="KW-0407">Ion channel</keyword>
<keyword evidence="1" id="KW-1133">Transmembrane helix</keyword>
<keyword evidence="1" id="KW-0812">Transmembrane</keyword>
<dbReference type="InterPro" id="IPR008910">
    <property type="entry name" value="MSC_TM_helix"/>
</dbReference>
<keyword evidence="1" id="KW-0406">Ion transport</keyword>
<sequence length="526" mass="54902">MDTTAFTTAMQNTVGSQLPQILGALAIFAIGWIIAIIARAGVRRLLGMSKLNQRINTSTGRQVDAESPIAIAVFWLILLAAVVAALSALNLSTVSAPLAVMLTDVLRYLPRIFAAGVIGLVAWVVATLIRIGVSKALNATRLDERLSAEAGMAPVSHNAGNVAFWLVILLFLPAILGALEMTGLLQPMQAMLDKTLAMAPNILAALMIGVVGWIVARILRGLVSNLLAAMGADNLGNKLGHTAAQVAATEAPANGLRLSSLGGTIVYIMVLVPALIAALDALKIEAISRPATDMLQQFLTAVPHIIAAVVIVLLTWYVARFAAMLLRSLLQNVGADALPAKLGMQRMFSGSLLPSNLAGSLLMFFAMLFAVVEAANQLGFTQVSDLLTTFTAFGGDILLGSVIMIIGFWLANLAYQALSRADHSSGLIANIARFAILGLVIAMGLRAMGVANEIVYLAFGLTLGAVAVAVALAFGLGGREAAARLANQWVDCCFKGACKKDSALVLPDEAVAAKPAADNEGQPPLV</sequence>
<feature type="transmembrane region" description="Helical" evidence="1">
    <location>
        <begin position="351"/>
        <end position="372"/>
    </location>
</feature>
<dbReference type="PANTHER" id="PTHR30221:SF1">
    <property type="entry name" value="SMALL-CONDUCTANCE MECHANOSENSITIVE CHANNEL"/>
    <property type="match status" value="1"/>
</dbReference>
<feature type="transmembrane region" description="Helical" evidence="1">
    <location>
        <begin position="197"/>
        <end position="216"/>
    </location>
</feature>
<feature type="transmembrane region" description="Helical" evidence="1">
    <location>
        <begin position="427"/>
        <end position="448"/>
    </location>
</feature>
<dbReference type="AlphaFoldDB" id="A0A1H8HCA2"/>
<feature type="transmembrane region" description="Helical" evidence="1">
    <location>
        <begin position="258"/>
        <end position="278"/>
    </location>
</feature>
<feature type="transmembrane region" description="Helical" evidence="1">
    <location>
        <begin position="454"/>
        <end position="476"/>
    </location>
</feature>
<comment type="subunit">
    <text evidence="1">Homoheptamer.</text>
</comment>
<evidence type="ECO:0000313" key="2">
    <source>
        <dbReference type="EMBL" id="SEN53735.1"/>
    </source>
</evidence>
<feature type="transmembrane region" description="Helical" evidence="1">
    <location>
        <begin position="20"/>
        <end position="42"/>
    </location>
</feature>
<keyword evidence="3" id="KW-1185">Reference proteome</keyword>